<accession>D3RWK0</accession>
<dbReference type="AlphaFoldDB" id="D3RWK0"/>
<name>D3RWK0_FERPA</name>
<evidence type="ECO:0000313" key="2">
    <source>
        <dbReference type="Proteomes" id="UP000002613"/>
    </source>
</evidence>
<dbReference type="HOGENOM" id="CLU_2581242_0_0_2"/>
<reference evidence="2" key="1">
    <citation type="submission" date="2010-02" db="EMBL/GenBank/DDBJ databases">
        <title>Complete sequence of Ferroglobus placidus DSM 10642.</title>
        <authorList>
            <consortium name="US DOE Joint Genome Institute"/>
            <person name="Lucas S."/>
            <person name="Copeland A."/>
            <person name="Lapidus A."/>
            <person name="Cheng J.-F."/>
            <person name="Bruce D."/>
            <person name="Goodwin L."/>
            <person name="Pitluck S."/>
            <person name="Saunders E."/>
            <person name="Brettin T."/>
            <person name="Detter J.C."/>
            <person name="Han C."/>
            <person name="Tapia R."/>
            <person name="Larimer F."/>
            <person name="Land M."/>
            <person name="Hauser L."/>
            <person name="Kyrpides N."/>
            <person name="Ivanova N."/>
            <person name="Holmes D."/>
            <person name="Lovley D."/>
            <person name="Kyrpides N."/>
            <person name="Anderson I.J."/>
            <person name="Woyke T."/>
        </authorList>
    </citation>
    <scope>NUCLEOTIDE SEQUENCE [LARGE SCALE GENOMIC DNA]</scope>
    <source>
        <strain evidence="2">DSM 10642 / AEDII12DO</strain>
    </source>
</reference>
<protein>
    <recommendedName>
        <fullName evidence="3">CopG family transcriptional regulator</fullName>
    </recommendedName>
</protein>
<evidence type="ECO:0008006" key="3">
    <source>
        <dbReference type="Google" id="ProtNLM"/>
    </source>
</evidence>
<reference evidence="1 2" key="2">
    <citation type="journal article" date="2011" name="Stand. Genomic Sci.">
        <title>Complete genome sequence of Ferroglobus placidus AEDII12DO.</title>
        <authorList>
            <person name="Anderson I."/>
            <person name="Risso C."/>
            <person name="Holmes D."/>
            <person name="Lucas S."/>
            <person name="Copeland A."/>
            <person name="Lapidus A."/>
            <person name="Cheng J.F."/>
            <person name="Bruce D."/>
            <person name="Goodwin L."/>
            <person name="Pitluck S."/>
            <person name="Saunders E."/>
            <person name="Brettin T."/>
            <person name="Detter J.C."/>
            <person name="Han C."/>
            <person name="Tapia R."/>
            <person name="Larimer F."/>
            <person name="Land M."/>
            <person name="Hauser L."/>
            <person name="Woyke T."/>
            <person name="Lovley D."/>
            <person name="Kyrpides N."/>
            <person name="Ivanova N."/>
        </authorList>
    </citation>
    <scope>NUCLEOTIDE SEQUENCE [LARGE SCALE GENOMIC DNA]</scope>
    <source>
        <strain evidence="2">DSM 10642 / AEDII12DO</strain>
    </source>
</reference>
<dbReference type="RefSeq" id="WP_012965207.1">
    <property type="nucleotide sequence ID" value="NC_013849.1"/>
</dbReference>
<sequence>MPGTITIELPEEIHALIESDPFLRMVVERIVREEVVNYILSVLAMDKLTENSKLTEEDIMKIDEEIKRGIRRRVEDEINR</sequence>
<keyword evidence="2" id="KW-1185">Reference proteome</keyword>
<proteinExistence type="predicted"/>
<dbReference type="KEGG" id="fpl:Ferp_0693"/>
<dbReference type="GeneID" id="8778197"/>
<dbReference type="PaxDb" id="589924-Ferp_0693"/>
<dbReference type="Proteomes" id="UP000002613">
    <property type="component" value="Chromosome"/>
</dbReference>
<evidence type="ECO:0000313" key="1">
    <source>
        <dbReference type="EMBL" id="ADC64863.1"/>
    </source>
</evidence>
<gene>
    <name evidence="1" type="ordered locus">Ferp_0693</name>
</gene>
<dbReference type="EMBL" id="CP001899">
    <property type="protein sequence ID" value="ADC64863.1"/>
    <property type="molecule type" value="Genomic_DNA"/>
</dbReference>
<organism evidence="1 2">
    <name type="scientific">Ferroglobus placidus (strain DSM 10642 / AEDII12DO)</name>
    <dbReference type="NCBI Taxonomy" id="589924"/>
    <lineage>
        <taxon>Archaea</taxon>
        <taxon>Methanobacteriati</taxon>
        <taxon>Methanobacteriota</taxon>
        <taxon>Archaeoglobi</taxon>
        <taxon>Archaeoglobales</taxon>
        <taxon>Archaeoglobaceae</taxon>
        <taxon>Ferroglobus</taxon>
    </lineage>
</organism>